<dbReference type="PROSITE" id="PS51709">
    <property type="entry name" value="G_TRME"/>
    <property type="match status" value="1"/>
</dbReference>
<dbReference type="FunFam" id="3.30.1360.120:FF:000007">
    <property type="entry name" value="tRNA modification GTPase GTPBP3, mitochondrial"/>
    <property type="match status" value="1"/>
</dbReference>
<dbReference type="InterPro" id="IPR005225">
    <property type="entry name" value="Small_GTP-bd"/>
</dbReference>
<dbReference type="SUPFAM" id="SSF52540">
    <property type="entry name" value="P-loop containing nucleoside triphosphate hydrolases"/>
    <property type="match status" value="1"/>
</dbReference>
<comment type="similarity">
    <text evidence="2 6">Belongs to the TRAFAC class TrmE-Era-EngA-EngB-Septin-like GTPase superfamily. TrmE GTPase family.</text>
</comment>
<dbReference type="Gene3D" id="3.40.50.300">
    <property type="entry name" value="P-loop containing nucleotide triphosphate hydrolases"/>
    <property type="match status" value="1"/>
</dbReference>
<evidence type="ECO:0000256" key="5">
    <source>
        <dbReference type="ARBA" id="ARBA00023134"/>
    </source>
</evidence>
<accession>A0A8D9A449</accession>
<reference evidence="8" key="1">
    <citation type="submission" date="2021-05" db="EMBL/GenBank/DDBJ databases">
        <authorList>
            <person name="Alioto T."/>
            <person name="Alioto T."/>
            <person name="Gomez Garrido J."/>
        </authorList>
    </citation>
    <scope>NUCLEOTIDE SEQUENCE</scope>
</reference>
<dbReference type="InterPro" id="IPR027417">
    <property type="entry name" value="P-loop_NTPase"/>
</dbReference>
<dbReference type="InterPro" id="IPR027368">
    <property type="entry name" value="MnmE_dom2"/>
</dbReference>
<keyword evidence="3 6" id="KW-0819">tRNA processing</keyword>
<evidence type="ECO:0000256" key="2">
    <source>
        <dbReference type="ARBA" id="ARBA00011043"/>
    </source>
</evidence>
<protein>
    <submittedName>
        <fullName evidence="8">tRNA modification GTPase GTPBP3, mitochondrial</fullName>
    </submittedName>
</protein>
<evidence type="ECO:0000256" key="4">
    <source>
        <dbReference type="ARBA" id="ARBA00022741"/>
    </source>
</evidence>
<dbReference type="Gene3D" id="1.20.120.430">
    <property type="entry name" value="tRNA modification GTPase MnmE domain 2"/>
    <property type="match status" value="1"/>
</dbReference>
<dbReference type="GO" id="GO:0002098">
    <property type="term" value="P:tRNA wobble uridine modification"/>
    <property type="evidence" value="ECO:0007669"/>
    <property type="project" value="TreeGrafter"/>
</dbReference>
<sequence>MIPPCFRHLVCIKIPLASFKQPLSYWKRNPQFLQCSQSAFKNTIYALSSGHGKCGVAVIRVSGPETFNVLRSMTCHSNLKPPKPRHASLRNIVDPESQVVLDEGVCLWFPKPNSFTGEDCCEFQVHGSLAVVNALLRVLSKQPGLRPAQPGEFSKRAFLNNKLDLTQIEALGDLIHAETELQRQKALGQMKGNLKQLYSEWRRSIIECLASIEAYIDFSEDEIIEDNILNTIRSQVETLSSEIDKHIELSNKCGVRIRSGIKSVIIGEPNVGKSSLMNFLCQKETSIVTPLPGTTRDVIEKHLDIGGYPVLLLDTAGLRSSTSDVIESEGIDRARSQLVESDLTLILMAFSPEMLTTGFERSLQSYLRDTLSLNEEIDNVLDKISTPDNPPSSSQQLLSDKRYLIVINKIDLATSEQRDQLETIVKAYANVETVSCIHGTNLDQLLENIQRQLTMLCGSLNTPTLSFTQSRHAFHLGETSRYLRRYVSLQSTGREFDLTVAAQQLRLGVRELGAITGEVRVEEVLDVLFSQFCIGK</sequence>
<keyword evidence="4 6" id="KW-0547">Nucleotide-binding</keyword>
<dbReference type="CDD" id="cd14858">
    <property type="entry name" value="TrmE_N"/>
    <property type="match status" value="1"/>
</dbReference>
<dbReference type="Pfam" id="PF10396">
    <property type="entry name" value="TrmE_N"/>
    <property type="match status" value="1"/>
</dbReference>
<dbReference type="InterPro" id="IPR027266">
    <property type="entry name" value="TrmE/GcvT-like"/>
</dbReference>
<dbReference type="InterPro" id="IPR025867">
    <property type="entry name" value="MnmE_helical"/>
</dbReference>
<proteinExistence type="inferred from homology"/>
<dbReference type="PANTHER" id="PTHR42714:SF2">
    <property type="entry name" value="TRNA MODIFICATION GTPASE GTPBP3, MITOCHONDRIAL"/>
    <property type="match status" value="1"/>
</dbReference>
<dbReference type="EMBL" id="HBUF01546366">
    <property type="protein sequence ID" value="CAG6757131.1"/>
    <property type="molecule type" value="Transcribed_RNA"/>
</dbReference>
<dbReference type="CDD" id="cd04164">
    <property type="entry name" value="trmE"/>
    <property type="match status" value="1"/>
</dbReference>
<evidence type="ECO:0000313" key="8">
    <source>
        <dbReference type="EMBL" id="CAG6757131.1"/>
    </source>
</evidence>
<dbReference type="GO" id="GO:0003924">
    <property type="term" value="F:GTPase activity"/>
    <property type="evidence" value="ECO:0007669"/>
    <property type="project" value="InterPro"/>
</dbReference>
<evidence type="ECO:0000256" key="1">
    <source>
        <dbReference type="ARBA" id="ARBA00004173"/>
    </source>
</evidence>
<evidence type="ECO:0000256" key="6">
    <source>
        <dbReference type="RuleBase" id="RU003313"/>
    </source>
</evidence>
<dbReference type="InterPro" id="IPR006073">
    <property type="entry name" value="GTP-bd"/>
</dbReference>
<feature type="domain" description="TrmE-type G" evidence="7">
    <location>
        <begin position="260"/>
        <end position="454"/>
    </location>
</feature>
<dbReference type="NCBIfam" id="NF003661">
    <property type="entry name" value="PRK05291.1-3"/>
    <property type="match status" value="1"/>
</dbReference>
<keyword evidence="5 6" id="KW-0342">GTP-binding</keyword>
<dbReference type="InterPro" id="IPR018948">
    <property type="entry name" value="GTP-bd_TrmE_N"/>
</dbReference>
<dbReference type="InterPro" id="IPR031168">
    <property type="entry name" value="G_TrmE"/>
</dbReference>
<dbReference type="AlphaFoldDB" id="A0A8D9A449"/>
<organism evidence="8">
    <name type="scientific">Cacopsylla melanoneura</name>
    <dbReference type="NCBI Taxonomy" id="428564"/>
    <lineage>
        <taxon>Eukaryota</taxon>
        <taxon>Metazoa</taxon>
        <taxon>Ecdysozoa</taxon>
        <taxon>Arthropoda</taxon>
        <taxon>Hexapoda</taxon>
        <taxon>Insecta</taxon>
        <taxon>Pterygota</taxon>
        <taxon>Neoptera</taxon>
        <taxon>Paraneoptera</taxon>
        <taxon>Hemiptera</taxon>
        <taxon>Sternorrhyncha</taxon>
        <taxon>Psylloidea</taxon>
        <taxon>Psyllidae</taxon>
        <taxon>Psyllinae</taxon>
        <taxon>Cacopsylla</taxon>
    </lineage>
</organism>
<evidence type="ECO:0000256" key="3">
    <source>
        <dbReference type="ARBA" id="ARBA00022694"/>
    </source>
</evidence>
<dbReference type="GO" id="GO:0005739">
    <property type="term" value="C:mitochondrion"/>
    <property type="evidence" value="ECO:0007669"/>
    <property type="project" value="UniProtKB-SubCell"/>
</dbReference>
<dbReference type="Pfam" id="PF12631">
    <property type="entry name" value="MnmE_helical"/>
    <property type="match status" value="1"/>
</dbReference>
<name>A0A8D9A449_9HEMI</name>
<dbReference type="SUPFAM" id="SSF116878">
    <property type="entry name" value="TrmE connector domain"/>
    <property type="match status" value="1"/>
</dbReference>
<dbReference type="Pfam" id="PF01926">
    <property type="entry name" value="MMR_HSR1"/>
    <property type="match status" value="1"/>
</dbReference>
<dbReference type="HAMAP" id="MF_00379">
    <property type="entry name" value="GTPase_MnmE"/>
    <property type="match status" value="1"/>
</dbReference>
<dbReference type="NCBIfam" id="TIGR00231">
    <property type="entry name" value="small_GTP"/>
    <property type="match status" value="1"/>
</dbReference>
<comment type="subcellular location">
    <subcellularLocation>
        <location evidence="1">Mitochondrion</location>
    </subcellularLocation>
</comment>
<dbReference type="Gene3D" id="3.30.1360.120">
    <property type="entry name" value="Probable tRNA modification gtpase trme, domain 1"/>
    <property type="match status" value="1"/>
</dbReference>
<dbReference type="InterPro" id="IPR004520">
    <property type="entry name" value="GTPase_MnmE"/>
</dbReference>
<dbReference type="PANTHER" id="PTHR42714">
    <property type="entry name" value="TRNA MODIFICATION GTPASE GTPBP3"/>
    <property type="match status" value="1"/>
</dbReference>
<dbReference type="NCBIfam" id="TIGR00450">
    <property type="entry name" value="mnmE_trmE_thdF"/>
    <property type="match status" value="1"/>
</dbReference>
<evidence type="ECO:0000259" key="7">
    <source>
        <dbReference type="PROSITE" id="PS51709"/>
    </source>
</evidence>
<dbReference type="GO" id="GO:0005525">
    <property type="term" value="F:GTP binding"/>
    <property type="evidence" value="ECO:0007669"/>
    <property type="project" value="UniProtKB-KW"/>
</dbReference>
<dbReference type="GO" id="GO:0030488">
    <property type="term" value="P:tRNA methylation"/>
    <property type="evidence" value="ECO:0007669"/>
    <property type="project" value="TreeGrafter"/>
</dbReference>